<dbReference type="Proteomes" id="UP000038045">
    <property type="component" value="Unplaced"/>
</dbReference>
<keyword evidence="1" id="KW-0472">Membrane</keyword>
<name>A0A0N5A5X1_PARTI</name>
<reference evidence="3" key="1">
    <citation type="submission" date="2017-02" db="UniProtKB">
        <authorList>
            <consortium name="WormBaseParasite"/>
        </authorList>
    </citation>
    <scope>IDENTIFICATION</scope>
</reference>
<sequence length="131" mass="15094">MFFIINLFISTSSPIVCKSYHKYYEEYKKREIVESVCVSSTNYCVKAIYSDPDSSKMNGFSHGCDKNDCVNVGNPRYGWDKNGCMRNKDYGKFGIVCCCNSTDFCNSSNKFISSIEMFILPILVYIFYIIF</sequence>
<keyword evidence="2" id="KW-1185">Reference proteome</keyword>
<evidence type="ECO:0000313" key="2">
    <source>
        <dbReference type="Proteomes" id="UP000038045"/>
    </source>
</evidence>
<dbReference type="WBParaSite" id="PTRK_0001716050.1">
    <property type="protein sequence ID" value="PTRK_0001716050.1"/>
    <property type="gene ID" value="PTRK_0001716050"/>
</dbReference>
<keyword evidence="1" id="KW-0812">Transmembrane</keyword>
<proteinExistence type="predicted"/>
<accession>A0A0N5A5X1</accession>
<protein>
    <submittedName>
        <fullName evidence="3">Activin_recp domain-containing protein</fullName>
    </submittedName>
</protein>
<evidence type="ECO:0000256" key="1">
    <source>
        <dbReference type="SAM" id="Phobius"/>
    </source>
</evidence>
<keyword evidence="1" id="KW-1133">Transmembrane helix</keyword>
<dbReference type="AlphaFoldDB" id="A0A0N5A5X1"/>
<evidence type="ECO:0000313" key="3">
    <source>
        <dbReference type="WBParaSite" id="PTRK_0001716050.1"/>
    </source>
</evidence>
<feature type="transmembrane region" description="Helical" evidence="1">
    <location>
        <begin position="111"/>
        <end position="130"/>
    </location>
</feature>
<organism evidence="2 3">
    <name type="scientific">Parastrongyloides trichosuri</name>
    <name type="common">Possum-specific nematode worm</name>
    <dbReference type="NCBI Taxonomy" id="131310"/>
    <lineage>
        <taxon>Eukaryota</taxon>
        <taxon>Metazoa</taxon>
        <taxon>Ecdysozoa</taxon>
        <taxon>Nematoda</taxon>
        <taxon>Chromadorea</taxon>
        <taxon>Rhabditida</taxon>
        <taxon>Tylenchina</taxon>
        <taxon>Panagrolaimomorpha</taxon>
        <taxon>Strongyloidoidea</taxon>
        <taxon>Strongyloididae</taxon>
        <taxon>Parastrongyloides</taxon>
    </lineage>
</organism>